<feature type="non-terminal residue" evidence="1">
    <location>
        <position position="1"/>
    </location>
</feature>
<comment type="caution">
    <text evidence="1">The sequence shown here is derived from an EMBL/GenBank/DDBJ whole genome shotgun (WGS) entry which is preliminary data.</text>
</comment>
<name>A0A232EH18_9HYME</name>
<dbReference type="Proteomes" id="UP000215335">
    <property type="component" value="Unassembled WGS sequence"/>
</dbReference>
<reference evidence="1 2" key="1">
    <citation type="journal article" date="2017" name="Curr. Biol.">
        <title>The Evolution of Venom by Co-option of Single-Copy Genes.</title>
        <authorList>
            <person name="Martinson E.O."/>
            <person name="Mrinalini"/>
            <person name="Kelkar Y.D."/>
            <person name="Chang C.H."/>
            <person name="Werren J.H."/>
        </authorList>
    </citation>
    <scope>NUCLEOTIDE SEQUENCE [LARGE SCALE GENOMIC DNA]</scope>
    <source>
        <strain evidence="1 2">Alberta</strain>
        <tissue evidence="1">Whole body</tissue>
    </source>
</reference>
<protein>
    <submittedName>
        <fullName evidence="1">Uncharacterized protein</fullName>
    </submittedName>
</protein>
<proteinExistence type="predicted"/>
<keyword evidence="2" id="KW-1185">Reference proteome</keyword>
<evidence type="ECO:0000313" key="2">
    <source>
        <dbReference type="Proteomes" id="UP000215335"/>
    </source>
</evidence>
<sequence length="60" mass="7061">SGHKFRCRRSYRYARCKIIEYPHIAFDTAAQQTQKRVETIFPPRRPAQALTTQSSHAREV</sequence>
<accession>A0A232EH18</accession>
<organism evidence="1 2">
    <name type="scientific">Trichomalopsis sarcophagae</name>
    <dbReference type="NCBI Taxonomy" id="543379"/>
    <lineage>
        <taxon>Eukaryota</taxon>
        <taxon>Metazoa</taxon>
        <taxon>Ecdysozoa</taxon>
        <taxon>Arthropoda</taxon>
        <taxon>Hexapoda</taxon>
        <taxon>Insecta</taxon>
        <taxon>Pterygota</taxon>
        <taxon>Neoptera</taxon>
        <taxon>Endopterygota</taxon>
        <taxon>Hymenoptera</taxon>
        <taxon>Apocrita</taxon>
        <taxon>Proctotrupomorpha</taxon>
        <taxon>Chalcidoidea</taxon>
        <taxon>Pteromalidae</taxon>
        <taxon>Pteromalinae</taxon>
        <taxon>Trichomalopsis</taxon>
    </lineage>
</organism>
<dbReference type="AlphaFoldDB" id="A0A232EH18"/>
<dbReference type="EMBL" id="NNAY01004615">
    <property type="protein sequence ID" value="OXU17656.1"/>
    <property type="molecule type" value="Genomic_DNA"/>
</dbReference>
<gene>
    <name evidence="1" type="ORF">TSAR_014646</name>
</gene>
<evidence type="ECO:0000313" key="1">
    <source>
        <dbReference type="EMBL" id="OXU17656.1"/>
    </source>
</evidence>